<dbReference type="Pfam" id="PF00370">
    <property type="entry name" value="FGGY_N"/>
    <property type="match status" value="1"/>
</dbReference>
<proteinExistence type="inferred from homology"/>
<dbReference type="InterPro" id="IPR043129">
    <property type="entry name" value="ATPase_NBD"/>
</dbReference>
<evidence type="ECO:0000256" key="3">
    <source>
        <dbReference type="ARBA" id="ARBA00022777"/>
    </source>
</evidence>
<dbReference type="SUPFAM" id="SSF53067">
    <property type="entry name" value="Actin-like ATPase domain"/>
    <property type="match status" value="2"/>
</dbReference>
<dbReference type="PROSITE" id="PS00445">
    <property type="entry name" value="FGGY_KINASES_2"/>
    <property type="match status" value="1"/>
</dbReference>
<keyword evidence="8" id="KW-1185">Reference proteome</keyword>
<evidence type="ECO:0000256" key="2">
    <source>
        <dbReference type="ARBA" id="ARBA00022679"/>
    </source>
</evidence>
<keyword evidence="3 4" id="KW-0418">Kinase</keyword>
<dbReference type="GO" id="GO:0016301">
    <property type="term" value="F:kinase activity"/>
    <property type="evidence" value="ECO:0007669"/>
    <property type="project" value="UniProtKB-KW"/>
</dbReference>
<evidence type="ECO:0000256" key="4">
    <source>
        <dbReference type="RuleBase" id="RU003733"/>
    </source>
</evidence>
<dbReference type="GO" id="GO:0016773">
    <property type="term" value="F:phosphotransferase activity, alcohol group as acceptor"/>
    <property type="evidence" value="ECO:0007669"/>
    <property type="project" value="InterPro"/>
</dbReference>
<evidence type="ECO:0000259" key="5">
    <source>
        <dbReference type="Pfam" id="PF00370"/>
    </source>
</evidence>
<evidence type="ECO:0000313" key="7">
    <source>
        <dbReference type="EMBL" id="PWF26489.1"/>
    </source>
</evidence>
<dbReference type="InterPro" id="IPR000577">
    <property type="entry name" value="Carb_kinase_FGGY"/>
</dbReference>
<dbReference type="PANTHER" id="PTHR43095:SF3">
    <property type="entry name" value="L-XYLULOSE_3-KETO-L-GULONATE KINASE"/>
    <property type="match status" value="1"/>
</dbReference>
<dbReference type="InterPro" id="IPR018484">
    <property type="entry name" value="FGGY_N"/>
</dbReference>
<evidence type="ECO:0000256" key="1">
    <source>
        <dbReference type="ARBA" id="ARBA00009156"/>
    </source>
</evidence>
<organism evidence="7 8">
    <name type="scientific">Ancrocorticia populi</name>
    <dbReference type="NCBI Taxonomy" id="2175228"/>
    <lineage>
        <taxon>Bacteria</taxon>
        <taxon>Bacillati</taxon>
        <taxon>Actinomycetota</taxon>
        <taxon>Actinomycetes</taxon>
        <taxon>Actinomycetales</taxon>
        <taxon>Actinomycetaceae</taxon>
        <taxon>Ancrocorticia</taxon>
    </lineage>
</organism>
<dbReference type="Proteomes" id="UP000245283">
    <property type="component" value="Unassembled WGS sequence"/>
</dbReference>
<reference evidence="8" key="1">
    <citation type="submission" date="2018-05" db="EMBL/GenBank/DDBJ databases">
        <authorList>
            <person name="Li Y."/>
        </authorList>
    </citation>
    <scope>NUCLEOTIDE SEQUENCE [LARGE SCALE GENOMIC DNA]</scope>
    <source>
        <strain evidence="8">sk1b4</strain>
    </source>
</reference>
<comment type="caution">
    <text evidence="7">The sequence shown here is derived from an EMBL/GenBank/DDBJ whole genome shotgun (WGS) entry which is preliminary data.</text>
</comment>
<dbReference type="PIRSF" id="PIRSF000538">
    <property type="entry name" value="GlpK"/>
    <property type="match status" value="1"/>
</dbReference>
<dbReference type="EMBL" id="QETB01000003">
    <property type="protein sequence ID" value="PWF26489.1"/>
    <property type="molecule type" value="Genomic_DNA"/>
</dbReference>
<accession>A0A2V1K678</accession>
<dbReference type="AlphaFoldDB" id="A0A2V1K678"/>
<evidence type="ECO:0000259" key="6">
    <source>
        <dbReference type="Pfam" id="PF02782"/>
    </source>
</evidence>
<keyword evidence="2 4" id="KW-0808">Transferase</keyword>
<evidence type="ECO:0000313" key="8">
    <source>
        <dbReference type="Proteomes" id="UP000245283"/>
    </source>
</evidence>
<feature type="domain" description="Carbohydrate kinase FGGY C-terminal" evidence="6">
    <location>
        <begin position="271"/>
        <end position="466"/>
    </location>
</feature>
<dbReference type="Pfam" id="PF02782">
    <property type="entry name" value="FGGY_C"/>
    <property type="match status" value="1"/>
</dbReference>
<comment type="similarity">
    <text evidence="1 4">Belongs to the FGGY kinase family.</text>
</comment>
<dbReference type="InterPro" id="IPR018483">
    <property type="entry name" value="Carb_kinase_FGGY_CS"/>
</dbReference>
<dbReference type="InterPro" id="IPR018485">
    <property type="entry name" value="FGGY_C"/>
</dbReference>
<protein>
    <submittedName>
        <fullName evidence="7">Carbohydrate kinase</fullName>
    </submittedName>
</protein>
<dbReference type="InterPro" id="IPR050406">
    <property type="entry name" value="FGGY_Carb_Kinase"/>
</dbReference>
<gene>
    <name evidence="7" type="ORF">DD236_06445</name>
</gene>
<dbReference type="CDD" id="cd07802">
    <property type="entry name" value="ASKHA_NBD_FGGY_EcLyxK-like"/>
    <property type="match status" value="1"/>
</dbReference>
<dbReference type="PANTHER" id="PTHR43095">
    <property type="entry name" value="SUGAR KINASE"/>
    <property type="match status" value="1"/>
</dbReference>
<name>A0A2V1K678_9ACTO</name>
<sequence>MEDEFLGVFVGKKFVLGIDNGGTVIKAALYDGHGVVHALAQSHMDTLVPQPLFTERDCEELWQANIRAIRRCIDQSEVDPADIAGIAITGHGNGLYLARKDGSAPRNGIISTDARAQSYADRWLADPEYKERVQAKTGSTVWAGQPPALLAWLDDNEPDVFEETDYVLSCKDYIRLRLTGTATLETTDACGVCLANIMTREVDPDLFDFFGISRWLKKMPPIVDSTEFGGQVTEEVAKLTGLAVGTPVAGGTMDIVAGALAAGLTDEDELTVITGTWSINEVISSDPRLDNTVFLTDVYPIPDTWLILEGNPNGVSNLDWYIRNVVRRYLDVFGDREMSDAEVFALCEKLIHDFTPDVQDPFFLPFINGTSIIPDGRAGFVGMTSYHDMRHMVRAVYEGVIFSHMHLIKQLRGYIDLTGHVRFTGGAANSQIWTQMFADAIGLPLDIVDVEESGTLGSAMCAAVAAGIHPDVQTAVKHMAGKTRETVYPNPEFAELFQKRFARFESHLASLGADIPETAWIAAKES</sequence>
<feature type="domain" description="Carbohydrate kinase FGGY N-terminal" evidence="5">
    <location>
        <begin position="15"/>
        <end position="260"/>
    </location>
</feature>
<dbReference type="GO" id="GO:0005975">
    <property type="term" value="P:carbohydrate metabolic process"/>
    <property type="evidence" value="ECO:0007669"/>
    <property type="project" value="InterPro"/>
</dbReference>
<dbReference type="Gene3D" id="3.30.420.40">
    <property type="match status" value="2"/>
</dbReference>